<dbReference type="PANTHER" id="PTHR11777">
    <property type="entry name" value="ALANYL-TRNA SYNTHETASE"/>
    <property type="match status" value="1"/>
</dbReference>
<comment type="caution">
    <text evidence="3">The sequence shown here is derived from an EMBL/GenBank/DDBJ whole genome shotgun (WGS) entry which is preliminary data.</text>
</comment>
<dbReference type="SUPFAM" id="SSF101353">
    <property type="entry name" value="Putative anticodon-binding domain of alanyl-tRNA synthetase (AlaRS)"/>
    <property type="match status" value="1"/>
</dbReference>
<organism evidence="3 4">
    <name type="scientific">Pisum sativum</name>
    <name type="common">Garden pea</name>
    <name type="synonym">Lathyrus oleraceus</name>
    <dbReference type="NCBI Taxonomy" id="3888"/>
    <lineage>
        <taxon>Eukaryota</taxon>
        <taxon>Viridiplantae</taxon>
        <taxon>Streptophyta</taxon>
        <taxon>Embryophyta</taxon>
        <taxon>Tracheophyta</taxon>
        <taxon>Spermatophyta</taxon>
        <taxon>Magnoliopsida</taxon>
        <taxon>eudicotyledons</taxon>
        <taxon>Gunneridae</taxon>
        <taxon>Pentapetalae</taxon>
        <taxon>rosids</taxon>
        <taxon>fabids</taxon>
        <taxon>Fabales</taxon>
        <taxon>Fabaceae</taxon>
        <taxon>Papilionoideae</taxon>
        <taxon>50 kb inversion clade</taxon>
        <taxon>NPAAA clade</taxon>
        <taxon>Hologalegina</taxon>
        <taxon>IRL clade</taxon>
        <taxon>Fabeae</taxon>
        <taxon>Lathyrus</taxon>
    </lineage>
</organism>
<dbReference type="EMBL" id="JAMSHJ010000005">
    <property type="protein sequence ID" value="KAI5409815.1"/>
    <property type="molecule type" value="Genomic_DNA"/>
</dbReference>
<dbReference type="InterPro" id="IPR018162">
    <property type="entry name" value="Ala-tRNA-ligase_IIc_anticod-bd"/>
</dbReference>
<evidence type="ECO:0000313" key="3">
    <source>
        <dbReference type="EMBL" id="KAI5409816.1"/>
    </source>
</evidence>
<dbReference type="GO" id="GO:0005524">
    <property type="term" value="F:ATP binding"/>
    <property type="evidence" value="ECO:0007669"/>
    <property type="project" value="InterPro"/>
</dbReference>
<dbReference type="PANTHER" id="PTHR11777:SF9">
    <property type="entry name" value="ALANINE--TRNA LIGASE, CYTOPLASMIC"/>
    <property type="match status" value="1"/>
</dbReference>
<dbReference type="AlphaFoldDB" id="A0A9D4X0A9"/>
<dbReference type="Gramene" id="Psat05G0531800-T1">
    <property type="protein sequence ID" value="KAI5409816.1"/>
    <property type="gene ID" value="KIW84_055318"/>
</dbReference>
<accession>A0A9D4X0A9</accession>
<dbReference type="InterPro" id="IPR050058">
    <property type="entry name" value="Ala-tRNA_ligase"/>
</dbReference>
<dbReference type="InterPro" id="IPR018164">
    <property type="entry name" value="Ala-tRNA-synth_IIc_N"/>
</dbReference>
<dbReference type="InterPro" id="IPR002318">
    <property type="entry name" value="Ala-tRNA-lgiase_IIc"/>
</dbReference>
<dbReference type="Gramene" id="Psat05G0531700-T1">
    <property type="protein sequence ID" value="KAI5409815.1"/>
    <property type="gene ID" value="KIW84_055317"/>
</dbReference>
<dbReference type="PRINTS" id="PR00980">
    <property type="entry name" value="TRNASYNTHALA"/>
</dbReference>
<dbReference type="Proteomes" id="UP001058974">
    <property type="component" value="Chromosome 5"/>
</dbReference>
<feature type="domain" description="Alanyl-tRNA synthetase class IIc N-terminal" evidence="1">
    <location>
        <begin position="42"/>
        <end position="129"/>
    </location>
</feature>
<evidence type="ECO:0000259" key="1">
    <source>
        <dbReference type="Pfam" id="PF01411"/>
    </source>
</evidence>
<evidence type="ECO:0000313" key="2">
    <source>
        <dbReference type="EMBL" id="KAI5409815.1"/>
    </source>
</evidence>
<dbReference type="GO" id="GO:0004813">
    <property type="term" value="F:alanine-tRNA ligase activity"/>
    <property type="evidence" value="ECO:0007669"/>
    <property type="project" value="InterPro"/>
</dbReference>
<protein>
    <recommendedName>
        <fullName evidence="1">Alanyl-tRNA synthetase class IIc N-terminal domain-containing protein</fullName>
    </recommendedName>
</protein>
<dbReference type="Pfam" id="PF01411">
    <property type="entry name" value="tRNA-synt_2c"/>
    <property type="match status" value="1"/>
</dbReference>
<keyword evidence="4" id="KW-1185">Reference proteome</keyword>
<gene>
    <name evidence="2" type="ORF">KIW84_055317</name>
    <name evidence="3" type="ORF">KIW84_055318</name>
</gene>
<dbReference type="EMBL" id="JAMSHJ010000005">
    <property type="protein sequence ID" value="KAI5409816.1"/>
    <property type="molecule type" value="Genomic_DNA"/>
</dbReference>
<dbReference type="GO" id="GO:0006419">
    <property type="term" value="P:alanyl-tRNA aminoacylation"/>
    <property type="evidence" value="ECO:0007669"/>
    <property type="project" value="InterPro"/>
</dbReference>
<dbReference type="GO" id="GO:0009507">
    <property type="term" value="C:chloroplast"/>
    <property type="evidence" value="ECO:0007669"/>
    <property type="project" value="TreeGrafter"/>
</dbReference>
<sequence length="130" mass="14951">MKGMANFILRLPDEFPLLIQTSLGRLLELMRFWRSCLIDDRMQLDADAKSLGHETERFRKSSFQQSCEAIEFRASEIDAGPEDADKVDMAYRVVADHIRTLSFAIADGSRPGNEGREYVLRRILRRAVKC</sequence>
<reference evidence="3 4" key="1">
    <citation type="journal article" date="2022" name="Nat. Genet.">
        <title>Improved pea reference genome and pan-genome highlight genomic features and evolutionary characteristics.</title>
        <authorList>
            <person name="Yang T."/>
            <person name="Liu R."/>
            <person name="Luo Y."/>
            <person name="Hu S."/>
            <person name="Wang D."/>
            <person name="Wang C."/>
            <person name="Pandey M.K."/>
            <person name="Ge S."/>
            <person name="Xu Q."/>
            <person name="Li N."/>
            <person name="Li G."/>
            <person name="Huang Y."/>
            <person name="Saxena R.K."/>
            <person name="Ji Y."/>
            <person name="Li M."/>
            <person name="Yan X."/>
            <person name="He Y."/>
            <person name="Liu Y."/>
            <person name="Wang X."/>
            <person name="Xiang C."/>
            <person name="Varshney R.K."/>
            <person name="Ding H."/>
            <person name="Gao S."/>
            <person name="Zong X."/>
        </authorList>
    </citation>
    <scope>NUCLEOTIDE SEQUENCE [LARGE SCALE GENOMIC DNA]</scope>
    <source>
        <strain evidence="3 4">cv. Zhongwan 6</strain>
    </source>
</reference>
<proteinExistence type="predicted"/>
<evidence type="ECO:0000313" key="4">
    <source>
        <dbReference type="Proteomes" id="UP001058974"/>
    </source>
</evidence>
<dbReference type="GO" id="GO:0002161">
    <property type="term" value="F:aminoacyl-tRNA deacylase activity"/>
    <property type="evidence" value="ECO:0007669"/>
    <property type="project" value="TreeGrafter"/>
</dbReference>
<dbReference type="GO" id="GO:0005739">
    <property type="term" value="C:mitochondrion"/>
    <property type="evidence" value="ECO:0007669"/>
    <property type="project" value="TreeGrafter"/>
</dbReference>
<name>A0A9D4X0A9_PEA</name>